<dbReference type="Gene3D" id="3.40.50.150">
    <property type="entry name" value="Vaccinia Virus protein VP39"/>
    <property type="match status" value="1"/>
</dbReference>
<evidence type="ECO:0000313" key="8">
    <source>
        <dbReference type="Proteomes" id="UP000228533"/>
    </source>
</evidence>
<dbReference type="Proteomes" id="UP000228533">
    <property type="component" value="Unassembled WGS sequence"/>
</dbReference>
<organism evidence="7 8">
    <name type="scientific">Candidatus Falkowbacteria bacterium CG10_big_fil_rev_8_21_14_0_10_37_14</name>
    <dbReference type="NCBI Taxonomy" id="1974561"/>
    <lineage>
        <taxon>Bacteria</taxon>
        <taxon>Candidatus Falkowiibacteriota</taxon>
    </lineage>
</organism>
<comment type="similarity">
    <text evidence="1 6">Belongs to the methyltransferase superfamily. RsmH family.</text>
</comment>
<gene>
    <name evidence="6" type="primary">rsmH</name>
    <name evidence="7" type="ORF">COT94_01390</name>
</gene>
<evidence type="ECO:0000256" key="1">
    <source>
        <dbReference type="ARBA" id="ARBA00010396"/>
    </source>
</evidence>
<sequence>MIYQHKPVLLSEVATALNLKNGDVVIDGTLGGGGYTMEFSSLVGKTGRVLSIDADELALNNFRQIQKTKGFDNVKIIKGNFRDMFDLVKPDVGTGLVAAIALDLGLSSAQLDDLNRGFAFSTDGPLDMSFDSNGIKTRQVVNKFSEAELIKIFRNYGEEPMASRIAKAIVVARRKSSIESSGRLVEIIGESLPAAYKARSRNHFATRVFQAIRIATNHELQALAEVLPQALRLLKPGGRLAVVSFHSLEDRIVKNFIKQESKDCICPPMVPVCVCGHLARLKNLTKKPVIANEDEIKLNPRARSAKLRVAEKLN</sequence>
<keyword evidence="2 6" id="KW-0698">rRNA processing</keyword>
<evidence type="ECO:0000256" key="4">
    <source>
        <dbReference type="ARBA" id="ARBA00022679"/>
    </source>
</evidence>
<dbReference type="InterPro" id="IPR023397">
    <property type="entry name" value="SAM-dep_MeTrfase_MraW_recog"/>
</dbReference>
<dbReference type="InterPro" id="IPR029063">
    <property type="entry name" value="SAM-dependent_MTases_sf"/>
</dbReference>
<comment type="subcellular location">
    <subcellularLocation>
        <location evidence="6">Cytoplasm</location>
    </subcellularLocation>
</comment>
<evidence type="ECO:0000256" key="6">
    <source>
        <dbReference type="HAMAP-Rule" id="MF_01007"/>
    </source>
</evidence>
<dbReference type="GO" id="GO:0071424">
    <property type="term" value="F:rRNA (cytosine-N4-)-methyltransferase activity"/>
    <property type="evidence" value="ECO:0007669"/>
    <property type="project" value="UniProtKB-UniRule"/>
</dbReference>
<evidence type="ECO:0000256" key="2">
    <source>
        <dbReference type="ARBA" id="ARBA00022552"/>
    </source>
</evidence>
<feature type="binding site" evidence="6">
    <location>
        <begin position="33"/>
        <end position="35"/>
    </location>
    <ligand>
        <name>S-adenosyl-L-methionine</name>
        <dbReference type="ChEBI" id="CHEBI:59789"/>
    </ligand>
</feature>
<dbReference type="EMBL" id="PFAM01000008">
    <property type="protein sequence ID" value="PIT96329.1"/>
    <property type="molecule type" value="Genomic_DNA"/>
</dbReference>
<comment type="caution">
    <text evidence="7">The sequence shown here is derived from an EMBL/GenBank/DDBJ whole genome shotgun (WGS) entry which is preliminary data.</text>
</comment>
<feature type="binding site" evidence="6">
    <location>
        <position position="53"/>
    </location>
    <ligand>
        <name>S-adenosyl-L-methionine</name>
        <dbReference type="ChEBI" id="CHEBI:59789"/>
    </ligand>
</feature>
<keyword evidence="4 6" id="KW-0808">Transferase</keyword>
<dbReference type="Pfam" id="PF01795">
    <property type="entry name" value="Methyltransf_5"/>
    <property type="match status" value="1"/>
</dbReference>
<comment type="function">
    <text evidence="6">Specifically methylates the N4 position of cytidine in position 1402 (C1402) of 16S rRNA.</text>
</comment>
<proteinExistence type="inferred from homology"/>
<dbReference type="GO" id="GO:0005737">
    <property type="term" value="C:cytoplasm"/>
    <property type="evidence" value="ECO:0007669"/>
    <property type="project" value="UniProtKB-SubCell"/>
</dbReference>
<dbReference type="SUPFAM" id="SSF53335">
    <property type="entry name" value="S-adenosyl-L-methionine-dependent methyltransferases"/>
    <property type="match status" value="1"/>
</dbReference>
<feature type="binding site" evidence="6">
    <location>
        <position position="103"/>
    </location>
    <ligand>
        <name>S-adenosyl-L-methionine</name>
        <dbReference type="ChEBI" id="CHEBI:59789"/>
    </ligand>
</feature>
<evidence type="ECO:0000256" key="3">
    <source>
        <dbReference type="ARBA" id="ARBA00022603"/>
    </source>
</evidence>
<dbReference type="PANTHER" id="PTHR11265:SF0">
    <property type="entry name" value="12S RRNA N4-METHYLCYTIDINE METHYLTRANSFERASE"/>
    <property type="match status" value="1"/>
</dbReference>
<name>A0A2M6WU69_9BACT</name>
<reference evidence="8" key="1">
    <citation type="submission" date="2017-09" db="EMBL/GenBank/DDBJ databases">
        <title>Depth-based differentiation of microbial function through sediment-hosted aquifers and enrichment of novel symbionts in the deep terrestrial subsurface.</title>
        <authorList>
            <person name="Probst A.J."/>
            <person name="Ladd B."/>
            <person name="Jarett J.K."/>
            <person name="Geller-Mcgrath D.E."/>
            <person name="Sieber C.M.K."/>
            <person name="Emerson J.B."/>
            <person name="Anantharaman K."/>
            <person name="Thomas B.C."/>
            <person name="Malmstrom R."/>
            <person name="Stieglmeier M."/>
            <person name="Klingl A."/>
            <person name="Woyke T."/>
            <person name="Ryan C.M."/>
            <person name="Banfield J.F."/>
        </authorList>
    </citation>
    <scope>NUCLEOTIDE SEQUENCE [LARGE SCALE GENOMIC DNA]</scope>
</reference>
<dbReference type="GO" id="GO:0070475">
    <property type="term" value="P:rRNA base methylation"/>
    <property type="evidence" value="ECO:0007669"/>
    <property type="project" value="UniProtKB-UniRule"/>
</dbReference>
<protein>
    <recommendedName>
        <fullName evidence="6">Ribosomal RNA small subunit methyltransferase H</fullName>
        <ecNumber evidence="6">2.1.1.199</ecNumber>
    </recommendedName>
    <alternativeName>
        <fullName evidence="6">16S rRNA m(4)C1402 methyltransferase</fullName>
    </alternativeName>
    <alternativeName>
        <fullName evidence="6">rRNA (cytosine-N(4)-)-methyltransferase RsmH</fullName>
    </alternativeName>
</protein>
<dbReference type="EC" id="2.1.1.199" evidence="6"/>
<dbReference type="HAMAP" id="MF_01007">
    <property type="entry name" value="16SrRNA_methyltr_H"/>
    <property type="match status" value="1"/>
</dbReference>
<accession>A0A2M6WU69</accession>
<dbReference type="PIRSF" id="PIRSF004486">
    <property type="entry name" value="MraW"/>
    <property type="match status" value="1"/>
</dbReference>
<feature type="binding site" evidence="6">
    <location>
        <position position="81"/>
    </location>
    <ligand>
        <name>S-adenosyl-L-methionine</name>
        <dbReference type="ChEBI" id="CHEBI:59789"/>
    </ligand>
</feature>
<dbReference type="NCBIfam" id="TIGR00006">
    <property type="entry name" value="16S rRNA (cytosine(1402)-N(4))-methyltransferase RsmH"/>
    <property type="match status" value="1"/>
</dbReference>
<dbReference type="AlphaFoldDB" id="A0A2M6WU69"/>
<dbReference type="PANTHER" id="PTHR11265">
    <property type="entry name" value="S-ADENOSYL-METHYLTRANSFERASE MRAW"/>
    <property type="match status" value="1"/>
</dbReference>
<keyword evidence="3 6" id="KW-0489">Methyltransferase</keyword>
<evidence type="ECO:0000256" key="5">
    <source>
        <dbReference type="ARBA" id="ARBA00022691"/>
    </source>
</evidence>
<feature type="binding site" evidence="6">
    <location>
        <position position="110"/>
    </location>
    <ligand>
        <name>S-adenosyl-L-methionine</name>
        <dbReference type="ChEBI" id="CHEBI:59789"/>
    </ligand>
</feature>
<comment type="catalytic activity">
    <reaction evidence="6">
        <text>cytidine(1402) in 16S rRNA + S-adenosyl-L-methionine = N(4)-methylcytidine(1402) in 16S rRNA + S-adenosyl-L-homocysteine + H(+)</text>
        <dbReference type="Rhea" id="RHEA:42928"/>
        <dbReference type="Rhea" id="RHEA-COMP:10286"/>
        <dbReference type="Rhea" id="RHEA-COMP:10287"/>
        <dbReference type="ChEBI" id="CHEBI:15378"/>
        <dbReference type="ChEBI" id="CHEBI:57856"/>
        <dbReference type="ChEBI" id="CHEBI:59789"/>
        <dbReference type="ChEBI" id="CHEBI:74506"/>
        <dbReference type="ChEBI" id="CHEBI:82748"/>
        <dbReference type="EC" id="2.1.1.199"/>
    </reaction>
</comment>
<keyword evidence="6" id="KW-0963">Cytoplasm</keyword>
<evidence type="ECO:0000313" key="7">
    <source>
        <dbReference type="EMBL" id="PIT96329.1"/>
    </source>
</evidence>
<keyword evidence="5 6" id="KW-0949">S-adenosyl-L-methionine</keyword>
<dbReference type="Gene3D" id="1.10.150.170">
    <property type="entry name" value="Putative methyltransferase TM0872, insert domain"/>
    <property type="match status" value="1"/>
</dbReference>
<dbReference type="SUPFAM" id="SSF81799">
    <property type="entry name" value="Putative methyltransferase TM0872, insert domain"/>
    <property type="match status" value="1"/>
</dbReference>
<dbReference type="CDD" id="cd02440">
    <property type="entry name" value="AdoMet_MTases"/>
    <property type="match status" value="1"/>
</dbReference>
<dbReference type="InterPro" id="IPR002903">
    <property type="entry name" value="RsmH"/>
</dbReference>